<dbReference type="PANTHER" id="PTHR12156:SF21">
    <property type="entry name" value="PLECKSTRIN HOMOLOGY-LIKE DOMAIN FAMILY B MEMBER 2"/>
    <property type="match status" value="1"/>
</dbReference>
<dbReference type="PROSITE" id="PS50003">
    <property type="entry name" value="PH_DOMAIN"/>
    <property type="match status" value="1"/>
</dbReference>
<dbReference type="RefSeq" id="XP_045363263.1">
    <property type="nucleotide sequence ID" value="XM_045507307.1"/>
</dbReference>
<dbReference type="SUPFAM" id="SSF50729">
    <property type="entry name" value="PH domain-like"/>
    <property type="match status" value="1"/>
</dbReference>
<feature type="region of interest" description="Disordered" evidence="3">
    <location>
        <begin position="428"/>
        <end position="456"/>
    </location>
</feature>
<dbReference type="AlphaFoldDB" id="A0A9W3FMZ1"/>
<evidence type="ECO:0000256" key="2">
    <source>
        <dbReference type="SAM" id="Coils"/>
    </source>
</evidence>
<dbReference type="Gene3D" id="2.30.29.30">
    <property type="entry name" value="Pleckstrin-homology domain (PH domain)/Phosphotyrosine-binding domain (PTB)"/>
    <property type="match status" value="1"/>
</dbReference>
<dbReference type="CTD" id="90102"/>
<dbReference type="SMART" id="SM00233">
    <property type="entry name" value="PH"/>
    <property type="match status" value="1"/>
</dbReference>
<dbReference type="CDD" id="cd14673">
    <property type="entry name" value="PH_PHLDB1_2"/>
    <property type="match status" value="1"/>
</dbReference>
<dbReference type="GO" id="GO:0070507">
    <property type="term" value="P:regulation of microtubule cytoskeleton organization"/>
    <property type="evidence" value="ECO:0007669"/>
    <property type="project" value="TreeGrafter"/>
</dbReference>
<keyword evidence="1 2" id="KW-0175">Coiled coil</keyword>
<feature type="compositionally biased region" description="Polar residues" evidence="3">
    <location>
        <begin position="90"/>
        <end position="116"/>
    </location>
</feature>
<dbReference type="CDD" id="cd22265">
    <property type="entry name" value="UDM1_RNF168"/>
    <property type="match status" value="1"/>
</dbReference>
<gene>
    <name evidence="5" type="primary">PHLDB2</name>
</gene>
<sequence>MEEDNAHKEETQEDGVGDGQHVGENPPDSNKIMAEQSHMQKQLDLQNGSLEADFAANFLENDSQNMMESLSPKKYSSSLRFKANGDYSGSYLTLSQPVPTKRSPSPLGTSVRSSPSVAKIQGAKQFSCDGTDKSISMKPPTPLLSTSPSLSGYPLGRADFDHFTGRDPERSLRLTEKPPYSKYSSRNKSHDNVYFLGGLEGRKTSGSLLTMWNGSSLSDAGSSPISRSGAASMPSSPKQARKISIQDNLTLQPKLTRHKEPASENISLRTRKYSSSSLSHMGAYSRSLPRLHRATENQLTPLSLPPRSSLGNSKRTKLGEKDLPHSIIDNDNYLNFSSLSSGALPYKTPAPEGSPYVSSTLSIPASPRVARKMLLASTSSCTSDDLDRASYSGTSPGQSFPPGELDRVCAARRNFSCGSVEFDDADLDSLRQASGTPQPVLRERKSSISSISGRDDLMDYHRRQREERLREQEMERLERQRLETILSLCAEYTKPDSRLSTGTTVADVQKINKELEKLQLSDEESVFEEALVSPDTRYRCHQKSSLHDADLAVFGSLSQSSASFLSPRSTRNDELLRDLTRTPPPPSSAFLKTSSESTYLSILPKTPEGLSEEQRIQELTAMEESRIAILNNLEELEQKIKDINDQMEESSRELDMECALLDGEQKSETTELMKEKEILDHLNRKIAELEKNIVGEKTKDADLLDVESKHFEDLEFQQLERESRLDEEKENLTQQLLREVAEYQRNIVTRKEKISALKKQANHIVQQAQREQDHFVKEKNNLLMMLQREKENLCNLEKKYSSLSGGKGFPVNPSTLKEGYIIVNEINEPCGNSTNLSPSTQFPADADAVATGPTTAVLVSQPQNKEHFRSLEERKKQHQEGLYLSDTLPRKKSTPSISPHFSSATMGRSTAPKGHLPLGQSNSCGSVLPHSLATMTKDSESRRMLRGYNHQQMSEGQRQKSSEFYNRTASESNVYLNSFHYPDHSYKDQAFDTLSLDSSDSMETSISACSPDNISSASTSNIARIEEMERLLKQAHAEKTRLLESREREMEAKKRALEEEKRRRELLEKRLQEETSQRQKLIEKEVKIREKQRAQARPLTRYLPIRKEDFDLRSHVETAGHNIDTCYHVSITEKTCRGFLIKMGGKIKTWKKRWFVFDRNKRTFSYYADKHEAKLKGVIYFQAIEEVYYDHLKNANKSPNPLLTFSVKTHDRIYYMVAPSPEAMRIWMDVIVTGAEGYTHFLL</sequence>
<dbReference type="PANTHER" id="PTHR12156">
    <property type="entry name" value="PLECKSTRIN HOMOLOGY-LIKE DOMAIN, FAMILY B, MEMBER 3"/>
    <property type="match status" value="1"/>
</dbReference>
<feature type="region of interest" description="Disordered" evidence="3">
    <location>
        <begin position="1"/>
        <end position="48"/>
    </location>
</feature>
<feature type="coiled-coil region" evidence="2">
    <location>
        <begin position="726"/>
        <end position="796"/>
    </location>
</feature>
<evidence type="ECO:0000256" key="1">
    <source>
        <dbReference type="ARBA" id="ARBA00023054"/>
    </source>
</evidence>
<dbReference type="Pfam" id="PF00169">
    <property type="entry name" value="PH"/>
    <property type="match status" value="1"/>
</dbReference>
<dbReference type="GO" id="GO:0045180">
    <property type="term" value="C:basal cortex"/>
    <property type="evidence" value="ECO:0007669"/>
    <property type="project" value="TreeGrafter"/>
</dbReference>
<name>A0A9W3FMZ1_CAMBA</name>
<dbReference type="InterPro" id="IPR011993">
    <property type="entry name" value="PH-like_dom_sf"/>
</dbReference>
<dbReference type="InterPro" id="IPR001849">
    <property type="entry name" value="PH_domain"/>
</dbReference>
<proteinExistence type="predicted"/>
<feature type="coiled-coil region" evidence="2">
    <location>
        <begin position="1025"/>
        <end position="1084"/>
    </location>
</feature>
<feature type="compositionally biased region" description="Polar residues" evidence="3">
    <location>
        <begin position="37"/>
        <end position="48"/>
    </location>
</feature>
<accession>A0A9W3FMZ1</accession>
<evidence type="ECO:0000259" key="4">
    <source>
        <dbReference type="PROSITE" id="PS50003"/>
    </source>
</evidence>
<feature type="region of interest" description="Disordered" evidence="3">
    <location>
        <begin position="89"/>
        <end position="151"/>
    </location>
</feature>
<feature type="region of interest" description="Disordered" evidence="3">
    <location>
        <begin position="382"/>
        <end position="404"/>
    </location>
</feature>
<evidence type="ECO:0000256" key="3">
    <source>
        <dbReference type="SAM" id="MobiDB-lite"/>
    </source>
</evidence>
<reference evidence="5" key="1">
    <citation type="submission" date="2025-08" db="UniProtKB">
        <authorList>
            <consortium name="RefSeq"/>
        </authorList>
    </citation>
    <scope>IDENTIFICATION</scope>
    <source>
        <tissue evidence="5">Blood</tissue>
    </source>
</reference>
<feature type="compositionally biased region" description="Polar residues" evidence="3">
    <location>
        <begin position="264"/>
        <end position="279"/>
    </location>
</feature>
<protein>
    <submittedName>
        <fullName evidence="5">Pleckstrin homology-like domain family B member 2 isoform X9</fullName>
    </submittedName>
</protein>
<organism evidence="5">
    <name type="scientific">Camelus bactrianus</name>
    <name type="common">Bactrian camel</name>
    <dbReference type="NCBI Taxonomy" id="9837"/>
    <lineage>
        <taxon>Eukaryota</taxon>
        <taxon>Metazoa</taxon>
        <taxon>Chordata</taxon>
        <taxon>Craniata</taxon>
        <taxon>Vertebrata</taxon>
        <taxon>Euteleostomi</taxon>
        <taxon>Mammalia</taxon>
        <taxon>Eutheria</taxon>
        <taxon>Laurasiatheria</taxon>
        <taxon>Artiodactyla</taxon>
        <taxon>Tylopoda</taxon>
        <taxon>Camelidae</taxon>
        <taxon>Camelus</taxon>
    </lineage>
</organism>
<feature type="region of interest" description="Disordered" evidence="3">
    <location>
        <begin position="219"/>
        <end position="318"/>
    </location>
</feature>
<dbReference type="InterPro" id="IPR037810">
    <property type="entry name" value="PHLDB1/2/3_PH"/>
</dbReference>
<feature type="compositionally biased region" description="Polar residues" evidence="3">
    <location>
        <begin position="894"/>
        <end position="908"/>
    </location>
</feature>
<feature type="domain" description="PH" evidence="4">
    <location>
        <begin position="1133"/>
        <end position="1236"/>
    </location>
</feature>
<feature type="region of interest" description="Disordered" evidence="3">
    <location>
        <begin position="888"/>
        <end position="910"/>
    </location>
</feature>
<evidence type="ECO:0000313" key="5">
    <source>
        <dbReference type="RefSeq" id="XP_045363263.1"/>
    </source>
</evidence>
<dbReference type="FunFam" id="2.30.29.30:FF:000006">
    <property type="entry name" value="Pleckstrin homology like domain family B member 1"/>
    <property type="match status" value="1"/>
</dbReference>
<feature type="compositionally biased region" description="Basic and acidic residues" evidence="3">
    <location>
        <begin position="1"/>
        <end position="10"/>
    </location>
</feature>
<dbReference type="InterPro" id="IPR052212">
    <property type="entry name" value="PH-like_domain"/>
</dbReference>
<feature type="compositionally biased region" description="Low complexity" evidence="3">
    <location>
        <begin position="301"/>
        <end position="310"/>
    </location>
</feature>
<feature type="coiled-coil region" evidence="2">
    <location>
        <begin position="619"/>
        <end position="699"/>
    </location>
</feature>